<dbReference type="Proteomes" id="UP000198729">
    <property type="component" value="Unassembled WGS sequence"/>
</dbReference>
<evidence type="ECO:0000313" key="2">
    <source>
        <dbReference type="Proteomes" id="UP000198729"/>
    </source>
</evidence>
<gene>
    <name evidence="1" type="ORF">NSMM_490002</name>
</gene>
<proteinExistence type="predicted"/>
<keyword evidence="2" id="KW-1185">Reference proteome</keyword>
<dbReference type="STRING" id="51642.NSMM_490002"/>
<protein>
    <submittedName>
        <fullName evidence="1">Uncharacterized protein</fullName>
    </submittedName>
</protein>
<dbReference type="RefSeq" id="WP_176753928.1">
    <property type="nucleotide sequence ID" value="NZ_FMWO01000057.1"/>
</dbReference>
<dbReference type="EMBL" id="FMWO01000057">
    <property type="protein sequence ID" value="SCZ86113.1"/>
    <property type="molecule type" value="Genomic_DNA"/>
</dbReference>
<accession>A0A1G5SFZ1</accession>
<sequence length="47" mass="5500">MQTFYFHPEVAPDMRKSVVWYENPLLILPANVSKALMQAYQSLATNW</sequence>
<dbReference type="AlphaFoldDB" id="A0A1G5SFZ1"/>
<reference evidence="1 2" key="1">
    <citation type="submission" date="2016-10" db="EMBL/GenBank/DDBJ databases">
        <authorList>
            <person name="de Groot N.N."/>
        </authorList>
    </citation>
    <scope>NUCLEOTIDE SEQUENCE [LARGE SCALE GENOMIC DNA]</scope>
    <source>
        <strain evidence="1">1</strain>
    </source>
</reference>
<name>A0A1G5SFZ1_9PROT</name>
<evidence type="ECO:0000313" key="1">
    <source>
        <dbReference type="EMBL" id="SCZ86113.1"/>
    </source>
</evidence>
<organism evidence="1 2">
    <name type="scientific">Nitrosomonas mobilis</name>
    <dbReference type="NCBI Taxonomy" id="51642"/>
    <lineage>
        <taxon>Bacteria</taxon>
        <taxon>Pseudomonadati</taxon>
        <taxon>Pseudomonadota</taxon>
        <taxon>Betaproteobacteria</taxon>
        <taxon>Nitrosomonadales</taxon>
        <taxon>Nitrosomonadaceae</taxon>
        <taxon>Nitrosomonas</taxon>
    </lineage>
</organism>